<evidence type="ECO:0000313" key="3">
    <source>
        <dbReference type="EMBL" id="GAK96216.1"/>
    </source>
</evidence>
<evidence type="ECO:0000313" key="4">
    <source>
        <dbReference type="Proteomes" id="UP000029221"/>
    </source>
</evidence>
<dbReference type="STRING" id="319236.BST91_09045"/>
<sequence>MKTFYILLFTTFICQAQFYGPDDFRISDAGGFGNTTSSVDFPDIAYNSNNHTYLAVWESADTDFNGVVANNSQIIGRFIDLNGNVLGNDILISSLNLGQAPLENRFPRVAFNSSNNTFLVVYQGQLNANKSEIYGVVLDQNGSIISSDYRITNSGSSGNSSIDARTPALVYNSLLNEYFMTYIMVSQATSTANGSLELYGQRLDQNGLQIGTSFPITNSANGIQTNGSIPDVIFNPNAREYAVTYVASPINNQEEAFVTIVNENGNLVNQYQLSNRGSINSNSFGNKWVRAAYSTTDNRYIFVYEADNSRAGEIDVFGVIYDDSMNILVPEFEISQVGAQDIRHDAATADVDWNPNDNTFYVVFNANPFFSNRFEREIFMRTVTTTGVTGNSLLRVSAAPVNADGSAFLPRIVSNGQAALLIVYKAEDTSSGSMMVNQEYEVYGQLYGSSTLSLDPNQQSQIEFYPNPSKDYIFIEGNGDVEKSVTISSLSGTQLLQHHEINQNLTKIDISNLATGVYFLTVTTNNDIITWKFIKSQ</sequence>
<dbReference type="EMBL" id="BBML01000002">
    <property type="protein sequence ID" value="GAK96216.1"/>
    <property type="molecule type" value="Genomic_DNA"/>
</dbReference>
<evidence type="ECO:0000256" key="1">
    <source>
        <dbReference type="ARBA" id="ARBA00022729"/>
    </source>
</evidence>
<keyword evidence="1" id="KW-0732">Signal</keyword>
<feature type="domain" description="Secretion system C-terminal sorting" evidence="2">
    <location>
        <begin position="465"/>
        <end position="534"/>
    </location>
</feature>
<dbReference type="InterPro" id="IPR026444">
    <property type="entry name" value="Secre_tail"/>
</dbReference>
<gene>
    <name evidence="3" type="ORF">JCM19294_1729</name>
</gene>
<keyword evidence="4" id="KW-1185">Reference proteome</keyword>
<dbReference type="RefSeq" id="WP_042277384.1">
    <property type="nucleotide sequence ID" value="NZ_BBML01000002.1"/>
</dbReference>
<dbReference type="Pfam" id="PF18962">
    <property type="entry name" value="Por_Secre_tail"/>
    <property type="match status" value="1"/>
</dbReference>
<name>A0A090QL11_9FLAO</name>
<proteinExistence type="predicted"/>
<comment type="caution">
    <text evidence="3">The sequence shown here is derived from an EMBL/GenBank/DDBJ whole genome shotgun (WGS) entry which is preliminary data.</text>
</comment>
<dbReference type="AlphaFoldDB" id="A0A090QL11"/>
<evidence type="ECO:0000259" key="2">
    <source>
        <dbReference type="Pfam" id="PF18962"/>
    </source>
</evidence>
<dbReference type="NCBIfam" id="TIGR04183">
    <property type="entry name" value="Por_Secre_tail"/>
    <property type="match status" value="1"/>
</dbReference>
<protein>
    <recommendedName>
        <fullName evidence="2">Secretion system C-terminal sorting domain-containing protein</fullName>
    </recommendedName>
</protein>
<accession>A0A090QL11</accession>
<dbReference type="Proteomes" id="UP000029221">
    <property type="component" value="Unassembled WGS sequence"/>
</dbReference>
<organism evidence="3 4">
    <name type="scientific">Nonlabens tegetincola</name>
    <dbReference type="NCBI Taxonomy" id="323273"/>
    <lineage>
        <taxon>Bacteria</taxon>
        <taxon>Pseudomonadati</taxon>
        <taxon>Bacteroidota</taxon>
        <taxon>Flavobacteriia</taxon>
        <taxon>Flavobacteriales</taxon>
        <taxon>Flavobacteriaceae</taxon>
        <taxon>Nonlabens</taxon>
    </lineage>
</organism>
<reference evidence="3" key="1">
    <citation type="journal article" date="2014" name="Genome Announc.">
        <title>Draft Genome Sequences of Marine Flavobacterium Nonlabens Strains NR17, NR24, NR27, NR32, NR33, and Ara13.</title>
        <authorList>
            <person name="Nakanishi M."/>
            <person name="Meirelles P."/>
            <person name="Suzuki R."/>
            <person name="Takatani N."/>
            <person name="Mino S."/>
            <person name="Suda W."/>
            <person name="Oshima K."/>
            <person name="Hattori M."/>
            <person name="Ohkuma M."/>
            <person name="Hosokawa M."/>
            <person name="Miyashita K."/>
            <person name="Thompson F.L."/>
            <person name="Niwa A."/>
            <person name="Sawabe T."/>
            <person name="Sawabe T."/>
        </authorList>
    </citation>
    <scope>NUCLEOTIDE SEQUENCE [LARGE SCALE GENOMIC DNA]</scope>
    <source>
        <strain evidence="3">JCM 19294</strain>
    </source>
</reference>
<dbReference type="eggNOG" id="COG4447">
    <property type="taxonomic scope" value="Bacteria"/>
</dbReference>